<evidence type="ECO:0008006" key="3">
    <source>
        <dbReference type="Google" id="ProtNLM"/>
    </source>
</evidence>
<organism evidence="1 2">
    <name type="scientific">Octopus vulgaris</name>
    <name type="common">Common octopus</name>
    <dbReference type="NCBI Taxonomy" id="6645"/>
    <lineage>
        <taxon>Eukaryota</taxon>
        <taxon>Metazoa</taxon>
        <taxon>Spiralia</taxon>
        <taxon>Lophotrochozoa</taxon>
        <taxon>Mollusca</taxon>
        <taxon>Cephalopoda</taxon>
        <taxon>Coleoidea</taxon>
        <taxon>Octopodiformes</taxon>
        <taxon>Octopoda</taxon>
        <taxon>Incirrata</taxon>
        <taxon>Octopodidae</taxon>
        <taxon>Octopus</taxon>
    </lineage>
</organism>
<gene>
    <name evidence="1" type="ORF">OCTVUL_1B024408</name>
</gene>
<dbReference type="EMBL" id="OX597819">
    <property type="protein sequence ID" value="CAI9724709.1"/>
    <property type="molecule type" value="Genomic_DNA"/>
</dbReference>
<accession>A0AA36AZU0</accession>
<evidence type="ECO:0000313" key="1">
    <source>
        <dbReference type="EMBL" id="CAI9724709.1"/>
    </source>
</evidence>
<dbReference type="Proteomes" id="UP001162480">
    <property type="component" value="Chromosome 6"/>
</dbReference>
<dbReference type="PANTHER" id="PTHR45913:SF19">
    <property type="entry name" value="LOW QUALITY PROTEIN: ZINC FINGER BED DOMAIN-CONTAINING PROTEIN 5-LIKE"/>
    <property type="match status" value="1"/>
</dbReference>
<protein>
    <recommendedName>
        <fullName evidence="3">SCAN domain-containing protein 3-like</fullName>
    </recommendedName>
</protein>
<evidence type="ECO:0000313" key="2">
    <source>
        <dbReference type="Proteomes" id="UP001162480"/>
    </source>
</evidence>
<keyword evidence="2" id="KW-1185">Reference proteome</keyword>
<reference evidence="1" key="1">
    <citation type="submission" date="2023-08" db="EMBL/GenBank/DDBJ databases">
        <authorList>
            <person name="Alioto T."/>
            <person name="Alioto T."/>
            <person name="Gomez Garrido J."/>
        </authorList>
    </citation>
    <scope>NUCLEOTIDE SEQUENCE</scope>
</reference>
<name>A0AA36AZU0_OCTVU</name>
<proteinExistence type="predicted"/>
<dbReference type="PANTHER" id="PTHR45913">
    <property type="entry name" value="EPM2A-INTERACTING PROTEIN 1"/>
    <property type="match status" value="1"/>
</dbReference>
<dbReference type="AlphaFoldDB" id="A0AA36AZU0"/>
<sequence length="300" mass="32668">MCQVYTVAVAVSTVQLLAINSEETHCTGMGWVWCGGGCGRGGRDNVGGSCCGGREYDSGGTGFGCGGRWSMVISDNDNVGGGDDVGVAGSLLATSCLLNCPRSQLRNLPAKHGKNHTIGEQLIKSAISIFLKTVQQKDDRDVRAMLLSNNTVSSRIDEMGQGVENQFLETLISRKFSLQMDESAFRDSEALLLTFVRYIEHDAFHEEIFCKSLETTITAKDIPRKLKHYLDGNKIPKAKLLSCAADSAPGMMGKKTGCLEMMMDENPNMSIVHCVIHRENFVAKKLSPVLTSCDQVCQYH</sequence>